<keyword evidence="3" id="KW-1185">Reference proteome</keyword>
<organism evidence="2 3">
    <name type="scientific">Flavobacterium swingsii</name>
    <dbReference type="NCBI Taxonomy" id="498292"/>
    <lineage>
        <taxon>Bacteria</taxon>
        <taxon>Pseudomonadati</taxon>
        <taxon>Bacteroidota</taxon>
        <taxon>Flavobacteriia</taxon>
        <taxon>Flavobacteriales</taxon>
        <taxon>Flavobacteriaceae</taxon>
        <taxon>Flavobacterium</taxon>
    </lineage>
</organism>
<gene>
    <name evidence="2" type="ORF">SAMN05660845_0188</name>
</gene>
<proteinExistence type="predicted"/>
<dbReference type="AlphaFoldDB" id="A0A1I0V634"/>
<dbReference type="PROSITE" id="PS50005">
    <property type="entry name" value="TPR"/>
    <property type="match status" value="1"/>
</dbReference>
<dbReference type="Pfam" id="PF13181">
    <property type="entry name" value="TPR_8"/>
    <property type="match status" value="1"/>
</dbReference>
<dbReference type="Gene3D" id="1.25.40.10">
    <property type="entry name" value="Tetratricopeptide repeat domain"/>
    <property type="match status" value="2"/>
</dbReference>
<dbReference type="Proteomes" id="UP000199604">
    <property type="component" value="Unassembled WGS sequence"/>
</dbReference>
<name>A0A1I0V634_9FLAO</name>
<protein>
    <submittedName>
        <fullName evidence="2">Tetratricopeptide repeat-containing protein</fullName>
    </submittedName>
</protein>
<reference evidence="3" key="1">
    <citation type="submission" date="2016-10" db="EMBL/GenBank/DDBJ databases">
        <authorList>
            <person name="Varghese N."/>
            <person name="Submissions S."/>
        </authorList>
    </citation>
    <scope>NUCLEOTIDE SEQUENCE [LARGE SCALE GENOMIC DNA]</scope>
    <source>
        <strain evidence="3">DSM 21789</strain>
    </source>
</reference>
<sequence>MRSNFLKATKTNTMKTFNLVILFFATLVMISCEKKSDQVTNPKDYNVFLEMKENKSLDFAKYEIDFWQKKFDAAPNQITYLSQIASNYSKLFEITGNINDLYKTEELLLKSNETFKYSQVGTIRSLGRNYISQHRFKEALVLANKALAIGEGMKETQKLLFDVNMELGNYTEAQKNLNALTDSKDFDYLIRISKWNDHLGDLKTAISFMEKAKEVAVKNDNKALKIWTFSNLGDLNGHAGNIKKSYDYYLKTLAVEPNNSYALKGIAWIAFSHEKNTNEAKRIIDAVSKKHNSPDFYLLKAEIAEYEKNTVDEKKNLSSYFKMLTNNNYGAMYNKYNTSIYADNKSTSSKALEIAKIEVEHRPTPDSYDLLAWAYYNLGDTKKALEIAQKYVENKSFEPELNYHLAMIYKANNLEDKVKPIKKELQSSLYELGPIFEQKINNL</sequence>
<keyword evidence="1" id="KW-0802">TPR repeat</keyword>
<dbReference type="EMBL" id="FOJT01000001">
    <property type="protein sequence ID" value="SFA71543.1"/>
    <property type="molecule type" value="Genomic_DNA"/>
</dbReference>
<dbReference type="InterPro" id="IPR019734">
    <property type="entry name" value="TPR_rpt"/>
</dbReference>
<accession>A0A1I0V634</accession>
<evidence type="ECO:0000256" key="1">
    <source>
        <dbReference type="PROSITE-ProRule" id="PRU00339"/>
    </source>
</evidence>
<dbReference type="InterPro" id="IPR011990">
    <property type="entry name" value="TPR-like_helical_dom_sf"/>
</dbReference>
<evidence type="ECO:0000313" key="2">
    <source>
        <dbReference type="EMBL" id="SFA71543.1"/>
    </source>
</evidence>
<dbReference type="SMART" id="SM00028">
    <property type="entry name" value="TPR"/>
    <property type="match status" value="3"/>
</dbReference>
<dbReference type="PROSITE" id="PS51257">
    <property type="entry name" value="PROKAR_LIPOPROTEIN"/>
    <property type="match status" value="1"/>
</dbReference>
<dbReference type="SUPFAM" id="SSF48452">
    <property type="entry name" value="TPR-like"/>
    <property type="match status" value="1"/>
</dbReference>
<feature type="repeat" description="TPR" evidence="1">
    <location>
        <begin position="226"/>
        <end position="259"/>
    </location>
</feature>
<dbReference type="STRING" id="498292.SAMN05660845_0188"/>
<evidence type="ECO:0000313" key="3">
    <source>
        <dbReference type="Proteomes" id="UP000199604"/>
    </source>
</evidence>